<dbReference type="SUPFAM" id="SSF52540">
    <property type="entry name" value="P-loop containing nucleoside triphosphate hydrolases"/>
    <property type="match status" value="1"/>
</dbReference>
<gene>
    <name evidence="3" type="ORF">FJY68_00030</name>
</gene>
<dbReference type="InterPro" id="IPR038726">
    <property type="entry name" value="PDDEXK_AddAB-type"/>
</dbReference>
<dbReference type="InterPro" id="IPR011335">
    <property type="entry name" value="Restrct_endonuc-II-like"/>
</dbReference>
<dbReference type="AlphaFoldDB" id="A0A937XFP9"/>
<feature type="region of interest" description="Disordered" evidence="1">
    <location>
        <begin position="1"/>
        <end position="20"/>
    </location>
</feature>
<organism evidence="3 4">
    <name type="scientific">candidate division WOR-3 bacterium</name>
    <dbReference type="NCBI Taxonomy" id="2052148"/>
    <lineage>
        <taxon>Bacteria</taxon>
        <taxon>Bacteria division WOR-3</taxon>
    </lineage>
</organism>
<dbReference type="Proteomes" id="UP000779900">
    <property type="component" value="Unassembled WGS sequence"/>
</dbReference>
<evidence type="ECO:0000313" key="3">
    <source>
        <dbReference type="EMBL" id="MBM3330220.1"/>
    </source>
</evidence>
<proteinExistence type="predicted"/>
<dbReference type="SUPFAM" id="SSF52980">
    <property type="entry name" value="Restriction endonuclease-like"/>
    <property type="match status" value="1"/>
</dbReference>
<dbReference type="InterPro" id="IPR027417">
    <property type="entry name" value="P-loop_NTPase"/>
</dbReference>
<comment type="caution">
    <text evidence="3">The sequence shown here is derived from an EMBL/GenBank/DDBJ whole genome shotgun (WGS) entry which is preliminary data.</text>
</comment>
<dbReference type="InterPro" id="IPR011604">
    <property type="entry name" value="PDDEXK-like_dom_sf"/>
</dbReference>
<protein>
    <recommendedName>
        <fullName evidence="2">PD-(D/E)XK endonuclease-like domain-containing protein</fullName>
    </recommendedName>
</protein>
<evidence type="ECO:0000256" key="1">
    <source>
        <dbReference type="SAM" id="MobiDB-lite"/>
    </source>
</evidence>
<feature type="domain" description="PD-(D/E)XK endonuclease-like" evidence="2">
    <location>
        <begin position="721"/>
        <end position="969"/>
    </location>
</feature>
<dbReference type="EMBL" id="VGIR01000001">
    <property type="protein sequence ID" value="MBM3330220.1"/>
    <property type="molecule type" value="Genomic_DNA"/>
</dbReference>
<reference evidence="3" key="1">
    <citation type="submission" date="2019-03" db="EMBL/GenBank/DDBJ databases">
        <title>Lake Tanganyika Metagenome-Assembled Genomes (MAGs).</title>
        <authorList>
            <person name="Tran P."/>
        </authorList>
    </citation>
    <scope>NUCLEOTIDE SEQUENCE</scope>
    <source>
        <strain evidence="3">K_DeepCast_150m_m2_040</strain>
    </source>
</reference>
<sequence length="977" mass="108408">MRASWRPKPNPSPDPEPAGFDPAWPQVRKLFLAPFGVHDVGERLLDAALGTGVVPAEILYLCPNPRRLRLAEAELLGRLSKDAVVPPRFASLTQLARDIHDRLGTARRLLPEIKPLFVQQLLAAETASPNPQAAGGKRAFAPSSQVPHPLPSIGYSRAVAGFITEVRRYVPATERATLRQRVERLLEGFPKPLARLLECLDCLDRYESELARLDWIDDEGIMAEAARLVARADLPGVLVLDSFVAPNRLESDLLRALIEKSESCLVLGHAGDPKDPDYALPGKFAEFILSCGRFEIEHLPEPAPVLPSFHEYPDIEEEVKAVCRAIITQGDGARETFVAVPRLADFAPLIKRVFEAYGVDVTVYPENSLAISPPVVAVLELLRAHDTGYERIATAAAFGSPYLPGLLALEADKDSAARDRCAAALNHYSRKGRIIKGRRDWWRIADGVQATEEYELDAEERKFLLDIQSRVRHALSLLDETIKAKDTPGAFAHNLKQLLGRAGFLSNVDPAVGTEADLLADRKSLYDVLDTLADFGTQFGGREEPRSRLIKTLTYLVENSMRTTNHDPSGVTVVDMTETLGIHPPKLFFCGLTEKNLPSPYSPDPILPDRVRKALGMPDVDWHRDHERFHFRRTLESSPTPPVLSFHSSRDGQPVLPSPFLAFKPEKVKRPDAFFSDAEAQVAQGRAAGKPFAEAAHEVDFKDDKEVLAELAKSFGPARPVSVTRLENYQRCPYEFYIDHVLGIETPTEPRYDIDARQWGLVIHLVMEKLYADGPVAVNKLEPAARKALDATLKEVDLPPFWTEVARRVFAGLLPEIVRTEEELREGGFMPGRAELKLKGRLGKDVNLKGRADRVDTAGKLFRVLDYKTGAPRIYGGKAVLEGNHLQLPLYAWMYEHGNKQAQADNFGIYGLRDPGVYWFAGKKYDVRQLIEAAVANAVGVVGKIRSGRFPALPDDDNACEYCGLGHTCGLRETRES</sequence>
<accession>A0A937XFP9</accession>
<dbReference type="Gene3D" id="3.90.320.10">
    <property type="match status" value="1"/>
</dbReference>
<dbReference type="Pfam" id="PF12705">
    <property type="entry name" value="PDDEXK_1"/>
    <property type="match status" value="1"/>
</dbReference>
<name>A0A937XFP9_UNCW3</name>
<evidence type="ECO:0000259" key="2">
    <source>
        <dbReference type="Pfam" id="PF12705"/>
    </source>
</evidence>
<evidence type="ECO:0000313" key="4">
    <source>
        <dbReference type="Proteomes" id="UP000779900"/>
    </source>
</evidence>